<dbReference type="Pfam" id="PF04672">
    <property type="entry name" value="Methyltransf_19"/>
    <property type="match status" value="1"/>
</dbReference>
<dbReference type="AlphaFoldDB" id="A0A7K1L501"/>
<accession>A0A7K1L501</accession>
<evidence type="ECO:0000256" key="1">
    <source>
        <dbReference type="SAM" id="MobiDB-lite"/>
    </source>
</evidence>
<evidence type="ECO:0008006" key="4">
    <source>
        <dbReference type="Google" id="ProtNLM"/>
    </source>
</evidence>
<dbReference type="Proteomes" id="UP000432015">
    <property type="component" value="Unassembled WGS sequence"/>
</dbReference>
<protein>
    <recommendedName>
        <fullName evidence="4">S-adenosyl methyltransferase</fullName>
    </recommendedName>
</protein>
<reference evidence="2 3" key="1">
    <citation type="submission" date="2019-11" db="EMBL/GenBank/DDBJ databases">
        <authorList>
            <person name="Cao P."/>
        </authorList>
    </citation>
    <scope>NUCLEOTIDE SEQUENCE [LARGE SCALE GENOMIC DNA]</scope>
    <source>
        <strain evidence="2 3">NEAU-AAG5</strain>
    </source>
</reference>
<dbReference type="PIRSF" id="PIRSF017393">
    <property type="entry name" value="MTase_SAV2177"/>
    <property type="match status" value="1"/>
</dbReference>
<proteinExistence type="predicted"/>
<gene>
    <name evidence="2" type="ORF">GNZ18_23285</name>
</gene>
<dbReference type="Gene3D" id="3.40.50.150">
    <property type="entry name" value="Vaccinia Virus protein VP39"/>
    <property type="match status" value="1"/>
</dbReference>
<dbReference type="InterPro" id="IPR029063">
    <property type="entry name" value="SAM-dependent_MTases_sf"/>
</dbReference>
<name>A0A7K1L501_9ACTN</name>
<dbReference type="RefSeq" id="WP_156218652.1">
    <property type="nucleotide sequence ID" value="NZ_WOFH01000008.1"/>
</dbReference>
<evidence type="ECO:0000313" key="3">
    <source>
        <dbReference type="Proteomes" id="UP000432015"/>
    </source>
</evidence>
<dbReference type="SUPFAM" id="SSF53335">
    <property type="entry name" value="S-adenosyl-L-methionine-dependent methyltransferases"/>
    <property type="match status" value="1"/>
</dbReference>
<organism evidence="2 3">
    <name type="scientific">Actinomadura litoris</name>
    <dbReference type="NCBI Taxonomy" id="2678616"/>
    <lineage>
        <taxon>Bacteria</taxon>
        <taxon>Bacillati</taxon>
        <taxon>Actinomycetota</taxon>
        <taxon>Actinomycetes</taxon>
        <taxon>Streptosporangiales</taxon>
        <taxon>Thermomonosporaceae</taxon>
        <taxon>Actinomadura</taxon>
    </lineage>
</organism>
<dbReference type="EMBL" id="WOFH01000008">
    <property type="protein sequence ID" value="MUN39498.1"/>
    <property type="molecule type" value="Genomic_DNA"/>
</dbReference>
<keyword evidence="3" id="KW-1185">Reference proteome</keyword>
<comment type="caution">
    <text evidence="2">The sequence shown here is derived from an EMBL/GenBank/DDBJ whole genome shotgun (WGS) entry which is preliminary data.</text>
</comment>
<dbReference type="InterPro" id="IPR006764">
    <property type="entry name" value="SAM_dep_MeTrfase_SAV2177_type"/>
</dbReference>
<feature type="region of interest" description="Disordered" evidence="1">
    <location>
        <begin position="1"/>
        <end position="22"/>
    </location>
</feature>
<evidence type="ECO:0000313" key="2">
    <source>
        <dbReference type="EMBL" id="MUN39498.1"/>
    </source>
</evidence>
<sequence>MPLPGGGAALTEPGIEPYTPDVDTPNAARMYDYYLGGKDNYPADREAAEKIMALGPSRDICVANRRFLGRSVRLAAEQGIRQFLDLGTGLPTQDNVHEVAKSVVPDAHVVYVDYDPVVLTHARALRAIDDTTTVVSKDIRRPGEILGHPDVRRLIDFSEPVAVMFVAILHCLTDDEDPWGVVGEFTAPLAPGSHLIVSHLTDDAHPEEGAAAREVYQGATAPLVHRSHAAISRFFTGFDLVEPGVTQVNEWRPDGEADRTRPGGEWFYVGVGRRR</sequence>